<dbReference type="NCBIfam" id="NF000282">
    <property type="entry name" value="RND_permease_1"/>
    <property type="match status" value="1"/>
</dbReference>
<feature type="transmembrane region" description="Helical" evidence="9">
    <location>
        <begin position="971"/>
        <end position="992"/>
    </location>
</feature>
<feature type="transmembrane region" description="Helical" evidence="9">
    <location>
        <begin position="877"/>
        <end position="894"/>
    </location>
</feature>
<keyword evidence="4" id="KW-1003">Cell membrane</keyword>
<dbReference type="GO" id="GO:0009636">
    <property type="term" value="P:response to toxic substance"/>
    <property type="evidence" value="ECO:0007669"/>
    <property type="project" value="UniProtKB-ARBA"/>
</dbReference>
<dbReference type="GO" id="GO:0042910">
    <property type="term" value="F:xenobiotic transmembrane transporter activity"/>
    <property type="evidence" value="ECO:0007669"/>
    <property type="project" value="TreeGrafter"/>
</dbReference>
<dbReference type="FunFam" id="3.30.2090.10:FF:000002">
    <property type="entry name" value="Efflux pump membrane transporter"/>
    <property type="match status" value="1"/>
</dbReference>
<protein>
    <submittedName>
        <fullName evidence="10">Efflux RND transporter permease subunit</fullName>
    </submittedName>
</protein>
<sequence length="1057" mass="114363">MPRFFINRPIFAWVIAIMIMLAGLLAIKTLPVSQYPPIAPPQITINATYPGASAQTVQDTVTQVVEQKLNGIDNLIYMASTSDSAGAVAINLTFKAGTDPNIAQVQVQNKLQLATPLLPQVVQKQGISVVKSTRNYLILVGLVSEDGSMDRFGLTDYLVSNVQDIVSRLEGVGELQVFGSQNAMRIWLNPTKLNNYKLTSTDVSNAVTAQNAQVSAGQFGGTPAMQGQQLNATITARTLLQTPEQFGEIILRTNSDGSTVKLKDVAECKIGTESYDINGFYKGKPVGMMAIRLAAGANALDTATRIKAKMTELSKFFPAGVKVAYPYDTTPFVKISIEEVVKTLFEAVFLVFIIMFVFLQNIRATLIPTIAVPVVLLGTFGVLSACGFSINTLTMFALVIVIGLLVDDAIVVVENVERIMSEEGLPPKEATIKSMGQITGALWGIVTVLTAVFTPMAFFGGSTGVIYRQFSITIVSAMILSVVLAMTLTPALCATLLKPVAKGHVPGESGWFKTPFHLFNNWFDRRREQYEGLVGRSFGKPLRYLVVYGAIVACMAVLFLRLPTAFLPDEDQGFLICQIQLPAGATEERTIQVIHQLEKHFNEQEQKTVESVVTVAGISFAGRGQNMGLAFVKLKDWKLRQSPDLKAPAIAGRAMGAFSKIKDGLVFAISPPAVIELGQANGFDFMLQDRSGVGHEKLMEARNQLLGMAAKNPKLVAVRPNGQDDSPQFKLDIDDVRAGAQGVALADVNSVLATAWGSSYVNDFLENGRVKKVYLQSDAKYRMVPEDINTWYVTNKNGDMVPFSSFATARWQYGSPRLERYNGISSVEIQGQAATGVSTGEAMAEMEKMAAQLPPGIGYEWTGLSYEEKQAGAQAPALYAISLIVVFLSVAALYESWTIPFVNLLMLPLGLVGAVTAVTLRVLPNDIYLQIGLLTTVGLSTKNAILIIQFIKSEMHQGLGLVEATLAAVKIRLRPVLMTSLAFFFGTLPLALTKGAGAGAQNAIGTAVTGGLLSATFIDLIFIPFFFVLVSRLFGKKQYHQLPPAEPDVAVKPSEVN</sequence>
<comment type="similarity">
    <text evidence="2">Belongs to the resistance-nodulation-cell division (RND) (TC 2.A.6) family.</text>
</comment>
<gene>
    <name evidence="10" type="ORF">ET418_10925</name>
</gene>
<evidence type="ECO:0000313" key="10">
    <source>
        <dbReference type="EMBL" id="KAA0891288.1"/>
    </source>
</evidence>
<dbReference type="FunFam" id="1.20.1640.10:FF:000001">
    <property type="entry name" value="Efflux pump membrane transporter"/>
    <property type="match status" value="1"/>
</dbReference>
<evidence type="ECO:0000256" key="8">
    <source>
        <dbReference type="ARBA" id="ARBA00023136"/>
    </source>
</evidence>
<evidence type="ECO:0000313" key="11">
    <source>
        <dbReference type="Proteomes" id="UP000324298"/>
    </source>
</evidence>
<feature type="transmembrane region" description="Helical" evidence="9">
    <location>
        <begin position="901"/>
        <end position="921"/>
    </location>
</feature>
<feature type="transmembrane region" description="Helical" evidence="9">
    <location>
        <begin position="927"/>
        <end position="951"/>
    </location>
</feature>
<dbReference type="SUPFAM" id="SSF82866">
    <property type="entry name" value="Multidrug efflux transporter AcrB transmembrane domain"/>
    <property type="match status" value="2"/>
</dbReference>
<evidence type="ECO:0000256" key="4">
    <source>
        <dbReference type="ARBA" id="ARBA00022475"/>
    </source>
</evidence>
<dbReference type="PANTHER" id="PTHR32063:SF13">
    <property type="entry name" value="MULTIDRUG EFFLUX PUMP SUBUNIT ACRB-RELATED"/>
    <property type="match status" value="1"/>
</dbReference>
<dbReference type="AlphaFoldDB" id="A0A5A9XG70"/>
<dbReference type="GO" id="GO:0005886">
    <property type="term" value="C:plasma membrane"/>
    <property type="evidence" value="ECO:0007669"/>
    <property type="project" value="UniProtKB-SubCell"/>
</dbReference>
<dbReference type="Pfam" id="PF00873">
    <property type="entry name" value="ACR_tran"/>
    <property type="match status" value="1"/>
</dbReference>
<dbReference type="Gene3D" id="3.30.70.1430">
    <property type="entry name" value="Multidrug efflux transporter AcrB pore domain"/>
    <property type="match status" value="2"/>
</dbReference>
<feature type="transmembrane region" description="Helical" evidence="9">
    <location>
        <begin position="542"/>
        <end position="562"/>
    </location>
</feature>
<evidence type="ECO:0000256" key="7">
    <source>
        <dbReference type="ARBA" id="ARBA00022989"/>
    </source>
</evidence>
<keyword evidence="8 9" id="KW-0472">Membrane</keyword>
<dbReference type="Proteomes" id="UP000324298">
    <property type="component" value="Unassembled WGS sequence"/>
</dbReference>
<keyword evidence="7 9" id="KW-1133">Transmembrane helix</keyword>
<feature type="transmembrane region" description="Helical" evidence="9">
    <location>
        <begin position="366"/>
        <end position="390"/>
    </location>
</feature>
<keyword evidence="5" id="KW-0997">Cell inner membrane</keyword>
<dbReference type="OrthoDB" id="9807612at2"/>
<comment type="subcellular location">
    <subcellularLocation>
        <location evidence="1">Cell inner membrane</location>
        <topology evidence="1">Multi-pass membrane protein</topology>
    </subcellularLocation>
</comment>
<dbReference type="InterPro" id="IPR001036">
    <property type="entry name" value="Acrflvin-R"/>
</dbReference>
<organism evidence="10 11">
    <name type="scientific">Oryzomonas rubra</name>
    <dbReference type="NCBI Taxonomy" id="2509454"/>
    <lineage>
        <taxon>Bacteria</taxon>
        <taxon>Pseudomonadati</taxon>
        <taxon>Thermodesulfobacteriota</taxon>
        <taxon>Desulfuromonadia</taxon>
        <taxon>Geobacterales</taxon>
        <taxon>Geobacteraceae</taxon>
        <taxon>Oryzomonas</taxon>
    </lineage>
</organism>
<feature type="transmembrane region" description="Helical" evidence="9">
    <location>
        <begin position="340"/>
        <end position="359"/>
    </location>
</feature>
<dbReference type="EMBL" id="SRSD01000006">
    <property type="protein sequence ID" value="KAA0891288.1"/>
    <property type="molecule type" value="Genomic_DNA"/>
</dbReference>
<dbReference type="FunFam" id="3.30.70.1430:FF:000001">
    <property type="entry name" value="Efflux pump membrane transporter"/>
    <property type="match status" value="1"/>
</dbReference>
<feature type="transmembrane region" description="Helical" evidence="9">
    <location>
        <begin position="437"/>
        <end position="458"/>
    </location>
</feature>
<dbReference type="Gene3D" id="1.20.1640.10">
    <property type="entry name" value="Multidrug efflux transporter AcrB transmembrane domain"/>
    <property type="match status" value="2"/>
</dbReference>
<dbReference type="FunFam" id="3.30.2090.10:FF:000001">
    <property type="entry name" value="Efflux pump membrane transporter"/>
    <property type="match status" value="1"/>
</dbReference>
<dbReference type="RefSeq" id="WP_149307652.1">
    <property type="nucleotide sequence ID" value="NZ_SRSD01000006.1"/>
</dbReference>
<comment type="caution">
    <text evidence="10">The sequence shown here is derived from an EMBL/GenBank/DDBJ whole genome shotgun (WGS) entry which is preliminary data.</text>
</comment>
<evidence type="ECO:0000256" key="9">
    <source>
        <dbReference type="SAM" id="Phobius"/>
    </source>
</evidence>
<dbReference type="InterPro" id="IPR004764">
    <property type="entry name" value="MdtF-like"/>
</dbReference>
<reference evidence="10 11" key="1">
    <citation type="submission" date="2019-04" db="EMBL/GenBank/DDBJ databases">
        <title>Geobacter ruber sp. nov., ferric-reducing bacteria isolated from paddy soil.</title>
        <authorList>
            <person name="Xu Z."/>
            <person name="Masuda Y."/>
            <person name="Itoh H."/>
            <person name="Senoo K."/>
        </authorList>
    </citation>
    <scope>NUCLEOTIDE SEQUENCE [LARGE SCALE GENOMIC DNA]</scope>
    <source>
        <strain evidence="10 11">Red88</strain>
    </source>
</reference>
<evidence type="ECO:0000256" key="6">
    <source>
        <dbReference type="ARBA" id="ARBA00022692"/>
    </source>
</evidence>
<dbReference type="PANTHER" id="PTHR32063">
    <property type="match status" value="1"/>
</dbReference>
<dbReference type="SUPFAM" id="SSF82714">
    <property type="entry name" value="Multidrug efflux transporter AcrB TolC docking domain, DN and DC subdomains"/>
    <property type="match status" value="2"/>
</dbReference>
<dbReference type="Gene3D" id="3.30.2090.10">
    <property type="entry name" value="Multidrug efflux transporter AcrB TolC docking domain, DN and DC subdomains"/>
    <property type="match status" value="2"/>
</dbReference>
<keyword evidence="3" id="KW-0813">Transport</keyword>
<keyword evidence="6 9" id="KW-0812">Transmembrane</keyword>
<dbReference type="InterPro" id="IPR027463">
    <property type="entry name" value="AcrB_DN_DC_subdom"/>
</dbReference>
<name>A0A5A9XG70_9BACT</name>
<feature type="transmembrane region" description="Helical" evidence="9">
    <location>
        <begin position="396"/>
        <end position="416"/>
    </location>
</feature>
<dbReference type="GO" id="GO:0015562">
    <property type="term" value="F:efflux transmembrane transporter activity"/>
    <property type="evidence" value="ECO:0007669"/>
    <property type="project" value="InterPro"/>
</dbReference>
<dbReference type="SUPFAM" id="SSF82693">
    <property type="entry name" value="Multidrug efflux transporter AcrB pore domain, PN1, PN2, PC1 and PC2 subdomains"/>
    <property type="match status" value="3"/>
</dbReference>
<feature type="transmembrane region" description="Helical" evidence="9">
    <location>
        <begin position="470"/>
        <end position="497"/>
    </location>
</feature>
<dbReference type="Gene3D" id="3.30.70.1320">
    <property type="entry name" value="Multidrug efflux transporter AcrB pore domain like"/>
    <property type="match status" value="1"/>
</dbReference>
<evidence type="ECO:0000256" key="2">
    <source>
        <dbReference type="ARBA" id="ARBA00010942"/>
    </source>
</evidence>
<evidence type="ECO:0000256" key="5">
    <source>
        <dbReference type="ARBA" id="ARBA00022519"/>
    </source>
</evidence>
<feature type="transmembrane region" description="Helical" evidence="9">
    <location>
        <begin position="1004"/>
        <end position="1030"/>
    </location>
</feature>
<dbReference type="PRINTS" id="PR00702">
    <property type="entry name" value="ACRIFLAVINRP"/>
</dbReference>
<accession>A0A5A9XG70</accession>
<keyword evidence="11" id="KW-1185">Reference proteome</keyword>
<dbReference type="NCBIfam" id="TIGR00915">
    <property type="entry name" value="2A0602"/>
    <property type="match status" value="1"/>
</dbReference>
<evidence type="ECO:0000256" key="3">
    <source>
        <dbReference type="ARBA" id="ARBA00022448"/>
    </source>
</evidence>
<dbReference type="FunFam" id="3.30.70.1430:FF:000002">
    <property type="entry name" value="Efflux pump membrane transporter"/>
    <property type="match status" value="1"/>
</dbReference>
<evidence type="ECO:0000256" key="1">
    <source>
        <dbReference type="ARBA" id="ARBA00004429"/>
    </source>
</evidence>
<proteinExistence type="inferred from homology"/>
<dbReference type="Gene3D" id="3.30.70.1440">
    <property type="entry name" value="Multidrug efflux transporter AcrB pore domain"/>
    <property type="match status" value="1"/>
</dbReference>